<dbReference type="PROSITE" id="PS50850">
    <property type="entry name" value="MFS"/>
    <property type="match status" value="1"/>
</dbReference>
<dbReference type="PANTHER" id="PTHR23501:SF177">
    <property type="entry name" value="MAJOR FACILITATOR SUPERFAMILY (MFS) PROFILE DOMAIN-CONTAINING PROTEIN-RELATED"/>
    <property type="match status" value="1"/>
</dbReference>
<feature type="transmembrane region" description="Helical" evidence="7">
    <location>
        <begin position="58"/>
        <end position="77"/>
    </location>
</feature>
<feature type="region of interest" description="Disordered" evidence="6">
    <location>
        <begin position="24"/>
        <end position="49"/>
    </location>
</feature>
<feature type="transmembrane region" description="Helical" evidence="7">
    <location>
        <begin position="367"/>
        <end position="387"/>
    </location>
</feature>
<proteinExistence type="predicted"/>
<evidence type="ECO:0000256" key="3">
    <source>
        <dbReference type="ARBA" id="ARBA00022692"/>
    </source>
</evidence>
<accession>A0AA38YBU3</accession>
<keyword evidence="3 7" id="KW-0812">Transmembrane</keyword>
<evidence type="ECO:0000259" key="8">
    <source>
        <dbReference type="PROSITE" id="PS50850"/>
    </source>
</evidence>
<dbReference type="PANTHER" id="PTHR23501">
    <property type="entry name" value="MAJOR FACILITATOR SUPERFAMILY"/>
    <property type="match status" value="1"/>
</dbReference>
<dbReference type="AlphaFoldDB" id="A0AA38YBU3"/>
<feature type="transmembrane region" description="Helical" evidence="7">
    <location>
        <begin position="394"/>
        <end position="412"/>
    </location>
</feature>
<feature type="transmembrane region" description="Helical" evidence="7">
    <location>
        <begin position="185"/>
        <end position="208"/>
    </location>
</feature>
<dbReference type="InterPro" id="IPR020846">
    <property type="entry name" value="MFS_dom"/>
</dbReference>
<reference evidence="9" key="1">
    <citation type="submission" date="2022-10" db="EMBL/GenBank/DDBJ databases">
        <title>Culturing micro-colonial fungi from biological soil crusts in the Mojave desert and describing Neophaeococcomyces mojavensis, and introducing the new genera and species Taxawa tesnikishii.</title>
        <authorList>
            <person name="Kurbessoian T."/>
            <person name="Stajich J.E."/>
        </authorList>
    </citation>
    <scope>NUCLEOTIDE SEQUENCE</scope>
    <source>
        <strain evidence="9">TK_35</strain>
    </source>
</reference>
<dbReference type="Pfam" id="PF07690">
    <property type="entry name" value="MFS_1"/>
    <property type="match status" value="1"/>
</dbReference>
<evidence type="ECO:0000256" key="5">
    <source>
        <dbReference type="ARBA" id="ARBA00023136"/>
    </source>
</evidence>
<comment type="caution">
    <text evidence="9">The sequence shown here is derived from an EMBL/GenBank/DDBJ whole genome shotgun (WGS) entry which is preliminary data.</text>
</comment>
<keyword evidence="10" id="KW-1185">Reference proteome</keyword>
<sequence>MENNGGTTAISPTMELRPVVVEQHQMNDDPSASTAVERTERVDNTLPPPIQPQEYPTGFHFILLTIGLILSIFLAALDQSIISTAIPRITDHFGTVKDVGWYGSAYSITNAAFQSTWGKAYKHFPLKPTFLLTIGVFELGNVISASARSSSMLIVGRIIAGTGGGGVMTGSFIIIALSTKPEYRAAYMAVLGVTFGCASVVGPLLGGVLTDGLGWTWCFWISLPIGFLAAAIMSVFLKVPAVAAPMRTNLKEKIVSLDLAGACLICGAMTCFVVATQQAGISVSWRSWQVITSLTSAAVLLTTFLGNEWYMGSRAMIQTHLLKRRTVLLNCVYAFFLAGLYFPLSYALPIQFQSVGNASAAQSGVRLIPLMLGVSVFTMVANGVLTFWRRYTPFLLVGAVAGTLGIGLVHTLDADAGNAFWVGYEIIIALGVGLALQVPMIANQAAVGFEDMAVVTSLTLFCENVGTALFIASTEAAFTNGLVSALARNAPAVRPEIVVHAGATEIRHVFGQQQQVLPGILLSYLQGCKTSHFVPIACGSSAVLVSMIQGVPGVVKEWNVRTSRPHVP</sequence>
<evidence type="ECO:0000256" key="6">
    <source>
        <dbReference type="SAM" id="MobiDB-lite"/>
    </source>
</evidence>
<feature type="transmembrane region" description="Helical" evidence="7">
    <location>
        <begin position="287"/>
        <end position="306"/>
    </location>
</feature>
<dbReference type="InterPro" id="IPR011701">
    <property type="entry name" value="MFS"/>
</dbReference>
<dbReference type="Proteomes" id="UP001172681">
    <property type="component" value="Unassembled WGS sequence"/>
</dbReference>
<protein>
    <recommendedName>
        <fullName evidence="8">Major facilitator superfamily (MFS) profile domain-containing protein</fullName>
    </recommendedName>
</protein>
<feature type="transmembrane region" description="Helical" evidence="7">
    <location>
        <begin position="327"/>
        <end position="347"/>
    </location>
</feature>
<evidence type="ECO:0000256" key="1">
    <source>
        <dbReference type="ARBA" id="ARBA00004141"/>
    </source>
</evidence>
<dbReference type="GO" id="GO:0005886">
    <property type="term" value="C:plasma membrane"/>
    <property type="evidence" value="ECO:0007669"/>
    <property type="project" value="TreeGrafter"/>
</dbReference>
<keyword evidence="5 7" id="KW-0472">Membrane</keyword>
<evidence type="ECO:0000256" key="2">
    <source>
        <dbReference type="ARBA" id="ARBA00022448"/>
    </source>
</evidence>
<evidence type="ECO:0000313" key="10">
    <source>
        <dbReference type="Proteomes" id="UP001172681"/>
    </source>
</evidence>
<comment type="subcellular location">
    <subcellularLocation>
        <location evidence="1">Membrane</location>
        <topology evidence="1">Multi-pass membrane protein</topology>
    </subcellularLocation>
</comment>
<dbReference type="GO" id="GO:0022857">
    <property type="term" value="F:transmembrane transporter activity"/>
    <property type="evidence" value="ECO:0007669"/>
    <property type="project" value="InterPro"/>
</dbReference>
<keyword evidence="4 7" id="KW-1133">Transmembrane helix</keyword>
<dbReference type="Gene3D" id="1.20.1250.20">
    <property type="entry name" value="MFS general substrate transporter like domains"/>
    <property type="match status" value="1"/>
</dbReference>
<dbReference type="EMBL" id="JAPDRN010000008">
    <property type="protein sequence ID" value="KAJ9643282.1"/>
    <property type="molecule type" value="Genomic_DNA"/>
</dbReference>
<dbReference type="SUPFAM" id="SSF103473">
    <property type="entry name" value="MFS general substrate transporter"/>
    <property type="match status" value="1"/>
</dbReference>
<gene>
    <name evidence="9" type="ORF">H2204_002178</name>
</gene>
<feature type="transmembrane region" description="Helical" evidence="7">
    <location>
        <begin position="418"/>
        <end position="436"/>
    </location>
</feature>
<feature type="transmembrane region" description="Helical" evidence="7">
    <location>
        <begin position="257"/>
        <end position="275"/>
    </location>
</feature>
<feature type="transmembrane region" description="Helical" evidence="7">
    <location>
        <begin position="214"/>
        <end position="237"/>
    </location>
</feature>
<dbReference type="CDD" id="cd17502">
    <property type="entry name" value="MFS_Azr1_MDR_like"/>
    <property type="match status" value="1"/>
</dbReference>
<keyword evidence="2" id="KW-0813">Transport</keyword>
<evidence type="ECO:0000256" key="7">
    <source>
        <dbReference type="SAM" id="Phobius"/>
    </source>
</evidence>
<feature type="transmembrane region" description="Helical" evidence="7">
    <location>
        <begin position="153"/>
        <end position="178"/>
    </location>
</feature>
<evidence type="ECO:0000313" key="9">
    <source>
        <dbReference type="EMBL" id="KAJ9643282.1"/>
    </source>
</evidence>
<feature type="transmembrane region" description="Helical" evidence="7">
    <location>
        <begin position="129"/>
        <end position="147"/>
    </location>
</feature>
<feature type="domain" description="Major facilitator superfamily (MFS) profile" evidence="8">
    <location>
        <begin position="64"/>
        <end position="568"/>
    </location>
</feature>
<organism evidence="9 10">
    <name type="scientific">Knufia peltigerae</name>
    <dbReference type="NCBI Taxonomy" id="1002370"/>
    <lineage>
        <taxon>Eukaryota</taxon>
        <taxon>Fungi</taxon>
        <taxon>Dikarya</taxon>
        <taxon>Ascomycota</taxon>
        <taxon>Pezizomycotina</taxon>
        <taxon>Eurotiomycetes</taxon>
        <taxon>Chaetothyriomycetidae</taxon>
        <taxon>Chaetothyriales</taxon>
        <taxon>Trichomeriaceae</taxon>
        <taxon>Knufia</taxon>
    </lineage>
</organism>
<dbReference type="InterPro" id="IPR036259">
    <property type="entry name" value="MFS_trans_sf"/>
</dbReference>
<name>A0AA38YBU3_9EURO</name>
<evidence type="ECO:0000256" key="4">
    <source>
        <dbReference type="ARBA" id="ARBA00022989"/>
    </source>
</evidence>